<dbReference type="Proteomes" id="UP000762676">
    <property type="component" value="Unassembled WGS sequence"/>
</dbReference>
<reference evidence="3 4" key="1">
    <citation type="journal article" date="2021" name="Elife">
        <title>Chloroplast acquisition without the gene transfer in kleptoplastic sea slugs, Plakobranchus ocellatus.</title>
        <authorList>
            <person name="Maeda T."/>
            <person name="Takahashi S."/>
            <person name="Yoshida T."/>
            <person name="Shimamura S."/>
            <person name="Takaki Y."/>
            <person name="Nagai Y."/>
            <person name="Toyoda A."/>
            <person name="Suzuki Y."/>
            <person name="Arimoto A."/>
            <person name="Ishii H."/>
            <person name="Satoh N."/>
            <person name="Nishiyama T."/>
            <person name="Hasebe M."/>
            <person name="Maruyama T."/>
            <person name="Minagawa J."/>
            <person name="Obokata J."/>
            <person name="Shigenobu S."/>
        </authorList>
    </citation>
    <scope>NUCLEOTIDE SEQUENCE [LARGE SCALE GENOMIC DNA]</scope>
</reference>
<evidence type="ECO:0000313" key="3">
    <source>
        <dbReference type="EMBL" id="GFR94240.1"/>
    </source>
</evidence>
<feature type="compositionally biased region" description="Acidic residues" evidence="1">
    <location>
        <begin position="92"/>
        <end position="102"/>
    </location>
</feature>
<feature type="region of interest" description="Disordered" evidence="1">
    <location>
        <begin position="1"/>
        <end position="102"/>
    </location>
</feature>
<name>A0AAV4H9W7_9GAST</name>
<organism evidence="3 4">
    <name type="scientific">Elysia marginata</name>
    <dbReference type="NCBI Taxonomy" id="1093978"/>
    <lineage>
        <taxon>Eukaryota</taxon>
        <taxon>Metazoa</taxon>
        <taxon>Spiralia</taxon>
        <taxon>Lophotrochozoa</taxon>
        <taxon>Mollusca</taxon>
        <taxon>Gastropoda</taxon>
        <taxon>Heterobranchia</taxon>
        <taxon>Euthyneura</taxon>
        <taxon>Panpulmonata</taxon>
        <taxon>Sacoglossa</taxon>
        <taxon>Placobranchoidea</taxon>
        <taxon>Plakobranchidae</taxon>
        <taxon>Elysia</taxon>
    </lineage>
</organism>
<evidence type="ECO:0000256" key="1">
    <source>
        <dbReference type="SAM" id="MobiDB-lite"/>
    </source>
</evidence>
<keyword evidence="2" id="KW-0472">Membrane</keyword>
<protein>
    <submittedName>
        <fullName evidence="3">Uncharacterized protein</fullName>
    </submittedName>
</protein>
<keyword evidence="2" id="KW-1133">Transmembrane helix</keyword>
<evidence type="ECO:0000256" key="2">
    <source>
        <dbReference type="SAM" id="Phobius"/>
    </source>
</evidence>
<keyword evidence="2" id="KW-0812">Transmembrane</keyword>
<feature type="compositionally biased region" description="Polar residues" evidence="1">
    <location>
        <begin position="22"/>
        <end position="37"/>
    </location>
</feature>
<keyword evidence="4" id="KW-1185">Reference proteome</keyword>
<accession>A0AAV4H9W7</accession>
<comment type="caution">
    <text evidence="3">The sequence shown here is derived from an EMBL/GenBank/DDBJ whole genome shotgun (WGS) entry which is preliminary data.</text>
</comment>
<sequence length="168" mass="19120">MNQNNGDTLTARDRDTRAVSDSMDTTRSSESGNNNVGQFEMDQLNDPTRAEIVQANLNGGTKDGASAVYPTKSKLEESREEQEPSLAPEDKERDDDEVSDFDVLDLDDRDKKEDAWKEANYFSRVILLFQNLVFKILHLLKRLTSGYLWTAVFIVGFAIYFIFAMVHK</sequence>
<feature type="transmembrane region" description="Helical" evidence="2">
    <location>
        <begin position="146"/>
        <end position="166"/>
    </location>
</feature>
<gene>
    <name evidence="3" type="ORF">ElyMa_002663500</name>
</gene>
<dbReference type="AlphaFoldDB" id="A0AAV4H9W7"/>
<proteinExistence type="predicted"/>
<evidence type="ECO:0000313" key="4">
    <source>
        <dbReference type="Proteomes" id="UP000762676"/>
    </source>
</evidence>
<dbReference type="EMBL" id="BMAT01005488">
    <property type="protein sequence ID" value="GFR94240.1"/>
    <property type="molecule type" value="Genomic_DNA"/>
</dbReference>